<sequence>MTQLSNRPEAANNPQLIVSLLGTPGATWAVVGLTDSPDRVAKPIASFLKSELGMHVVPVNLRREPVNGDRAFGRLNEIPFPVDVVHVFINGAAAVGVVDEAIRKGIKNIWFQKDVGGAEAVDKALAAGMNVVVDTCPSIEGRMRSFGWRM</sequence>
<evidence type="ECO:0000313" key="2">
    <source>
        <dbReference type="EMBL" id="OAV62164.1"/>
    </source>
</evidence>
<accession>A0A1B7M1A9</accession>
<gene>
    <name evidence="2" type="ORF">A6F49_07685</name>
</gene>
<keyword evidence="3" id="KW-1185">Reference proteome</keyword>
<dbReference type="InterPro" id="IPR036291">
    <property type="entry name" value="NAD(P)-bd_dom_sf"/>
</dbReference>
<dbReference type="AlphaFoldDB" id="A0A1B7M1A9"/>
<protein>
    <recommendedName>
        <fullName evidence="1">CoA-binding domain-containing protein</fullName>
    </recommendedName>
</protein>
<dbReference type="SUPFAM" id="SSF51735">
    <property type="entry name" value="NAD(P)-binding Rossmann-fold domains"/>
    <property type="match status" value="1"/>
</dbReference>
<dbReference type="SMART" id="SM00881">
    <property type="entry name" value="CoA_binding"/>
    <property type="match status" value="1"/>
</dbReference>
<dbReference type="Pfam" id="PF13380">
    <property type="entry name" value="CoA_binding_2"/>
    <property type="match status" value="1"/>
</dbReference>
<dbReference type="RefSeq" id="WP_043057186.1">
    <property type="nucleotide sequence ID" value="NZ_LXEY01000014.1"/>
</dbReference>
<organism evidence="2 3">
    <name type="scientific">Enteractinococcus helveticum</name>
    <dbReference type="NCBI Taxonomy" id="1837282"/>
    <lineage>
        <taxon>Bacteria</taxon>
        <taxon>Bacillati</taxon>
        <taxon>Actinomycetota</taxon>
        <taxon>Actinomycetes</taxon>
        <taxon>Micrococcales</taxon>
        <taxon>Micrococcaceae</taxon>
    </lineage>
</organism>
<dbReference type="InterPro" id="IPR003781">
    <property type="entry name" value="CoA-bd"/>
</dbReference>
<dbReference type="Proteomes" id="UP000078292">
    <property type="component" value="Unassembled WGS sequence"/>
</dbReference>
<evidence type="ECO:0000259" key="1">
    <source>
        <dbReference type="SMART" id="SM00881"/>
    </source>
</evidence>
<dbReference type="STRING" id="1837282.A6F49_07685"/>
<dbReference type="Gene3D" id="3.40.50.720">
    <property type="entry name" value="NAD(P)-binding Rossmann-like Domain"/>
    <property type="match status" value="1"/>
</dbReference>
<dbReference type="OrthoDB" id="9804695at2"/>
<dbReference type="PANTHER" id="PTHR33303:SF2">
    <property type="entry name" value="COA-BINDING DOMAIN-CONTAINING PROTEIN"/>
    <property type="match status" value="1"/>
</dbReference>
<proteinExistence type="predicted"/>
<evidence type="ECO:0000313" key="3">
    <source>
        <dbReference type="Proteomes" id="UP000078292"/>
    </source>
</evidence>
<name>A0A1B7M1A9_9MICC</name>
<dbReference type="PANTHER" id="PTHR33303">
    <property type="entry name" value="CYTOPLASMIC PROTEIN-RELATED"/>
    <property type="match status" value="1"/>
</dbReference>
<reference evidence="2 3" key="1">
    <citation type="submission" date="2016-04" db="EMBL/GenBank/DDBJ databases">
        <title>First whole genome shotgun sequence of the bacterium Enteractinococcus sp. strain UASWS1574.</title>
        <authorList>
            <person name="Crovadore J."/>
            <person name="Chablais R."/>
            <person name="Lefort F."/>
        </authorList>
    </citation>
    <scope>NUCLEOTIDE SEQUENCE [LARGE SCALE GENOMIC DNA]</scope>
    <source>
        <strain evidence="2 3">UASWS1574</strain>
    </source>
</reference>
<comment type="caution">
    <text evidence="2">The sequence shown here is derived from an EMBL/GenBank/DDBJ whole genome shotgun (WGS) entry which is preliminary data.</text>
</comment>
<feature type="domain" description="CoA-binding" evidence="1">
    <location>
        <begin position="21"/>
        <end position="115"/>
    </location>
</feature>
<dbReference type="EMBL" id="LXEY01000014">
    <property type="protein sequence ID" value="OAV62164.1"/>
    <property type="molecule type" value="Genomic_DNA"/>
</dbReference>